<protein>
    <submittedName>
        <fullName evidence="4">SusC/RagA family TonB-linked outer membrane protein</fullName>
    </submittedName>
</protein>
<dbReference type="SUPFAM" id="SSF56935">
    <property type="entry name" value="Porins"/>
    <property type="match status" value="1"/>
</dbReference>
<dbReference type="Pfam" id="PF13715">
    <property type="entry name" value="CarbopepD_reg_2"/>
    <property type="match status" value="1"/>
</dbReference>
<dbReference type="Gene3D" id="2.60.40.1120">
    <property type="entry name" value="Carboxypeptidase-like, regulatory domain"/>
    <property type="match status" value="1"/>
</dbReference>
<keyword evidence="2" id="KW-0998">Cell outer membrane</keyword>
<sequence length="1160" mass="127819">MGAEPPAQFKRDLSFKLKPCPATGYAAPNPQHIVVSLKKALNFCPVNKFLAELTPFLTPVLIPPPLSLLRQLKNRCGLSGLTIPLTGILFFTRQRVINPLTKLFMKEIFTNYGGCHRIHYRVKFTGMLQRFIAVLLFLALCTSAFAQSKITGVVNDEKGQPLPGVSVKLKGTPNGTTTNIDGQFSINAEASQILVFSFLGYVQQEVVVGTQKSIMVKLMPNATNINEVVVVGYGTQKKASVTGSVASVTNSEIVTTKNENALNMLAGKIAGVRITQNTSEPGSFSNSFDIRGFGNPLVIIDGVPRDNISRLDPNDIESVSVLKDASAAVYGIRAANGVVLVTTKKGKKGSMDLNYSGSYGWQVPAYMPKPVGAIDYMTLVNEQLLHNVNGGHAKYTDADFDAFRNGTRTSTDWYSQVFANSSPQQQHNLNASGGNETTNYFLSLGTTDQNGFFKSGDLNYKKYNVRSNVSSKVTKNLTIDLNLAATLEQTNQLYNDAWWIIRSFWRQVPTQTVYANNNPAYLNNGEVDGSNPVALSNADISGYKKIANKWFQSSMAATYTVPFVPGLSLKGLYNYDYYMSSNKLYQRSYNQYTYDANSKSYATIANQTPGSLTRQFYEKPTSLMQLSANYNKTLKGGHNIAGLFLYEERSQSGDNFNAMRELSLPVDQLGAGNSANQKASIDGGWPYEFVSKSYVGRVNYDYNGKYLAEFSFRNDANSKNSPLKRWGFFPGASLGWRVSQEKFWKNTSALSFVDDLKIRLSYAKLGDDSNLDSFNYLAGYNYPAGGDNNRLPPGSVFDGTFVNAAQSRGIANPYIFWLVAKTYNAGIDLQAWNGLLGVTVDVFRRDRSGLLDKRLEALPGVVGAELPQENLNSDQTNGFDIELNHRNHIGNVGYVVKGTFGYTRSKWISKIHADYGNSQLNWHNNNDNRYNNIFWGYGANGQFQNYQQILNSPQFVSRNAVVGDYILQDWNGDGVINDQDVHPIAQNVSNNNYSTPATTFGLTLGINYKGFDFNAVLQGAAGINVSYIEQLNIPLWGGGSALSMFMDRYHPTDPKADPYDPNTVWTPGTFALTGTTANTNSLSNIHSAAYVRLKSAEIGYTLPAGATKVLGIKGARIFANGYNILTVTGLKYLDPEHPSANYGYLYPLDKIFSLGLNVKF</sequence>
<comment type="similarity">
    <text evidence="2">Belongs to the TonB-dependent receptor family.</text>
</comment>
<dbReference type="OrthoDB" id="9768177at2"/>
<dbReference type="AlphaFoldDB" id="A0A494W2U0"/>
<dbReference type="KEGG" id="muh:HYN43_022175"/>
<evidence type="ECO:0000313" key="5">
    <source>
        <dbReference type="Proteomes" id="UP000270046"/>
    </source>
</evidence>
<keyword evidence="2" id="KW-0813">Transport</keyword>
<keyword evidence="2" id="KW-0812">Transmembrane</keyword>
<keyword evidence="2" id="KW-0472">Membrane</keyword>
<organism evidence="4 5">
    <name type="scientific">Mucilaginibacter celer</name>
    <dbReference type="NCBI Taxonomy" id="2305508"/>
    <lineage>
        <taxon>Bacteria</taxon>
        <taxon>Pseudomonadati</taxon>
        <taxon>Bacteroidota</taxon>
        <taxon>Sphingobacteriia</taxon>
        <taxon>Sphingobacteriales</taxon>
        <taxon>Sphingobacteriaceae</taxon>
        <taxon>Mucilaginibacter</taxon>
    </lineage>
</organism>
<reference evidence="4 5" key="1">
    <citation type="submission" date="2018-10" db="EMBL/GenBank/DDBJ databases">
        <title>Genome sequencing of Mucilaginibacter sp. HYN0043.</title>
        <authorList>
            <person name="Kim M."/>
            <person name="Yi H."/>
        </authorList>
    </citation>
    <scope>NUCLEOTIDE SEQUENCE [LARGE SCALE GENOMIC DNA]</scope>
    <source>
        <strain evidence="4 5">HYN0043</strain>
    </source>
</reference>
<dbReference type="InterPro" id="IPR008969">
    <property type="entry name" value="CarboxyPept-like_regulatory"/>
</dbReference>
<dbReference type="PROSITE" id="PS52016">
    <property type="entry name" value="TONB_DEPENDENT_REC_3"/>
    <property type="match status" value="1"/>
</dbReference>
<dbReference type="PANTHER" id="PTHR30069">
    <property type="entry name" value="TONB-DEPENDENT OUTER MEMBRANE RECEPTOR"/>
    <property type="match status" value="1"/>
</dbReference>
<keyword evidence="5" id="KW-1185">Reference proteome</keyword>
<keyword evidence="1" id="KW-0732">Signal</keyword>
<dbReference type="Gene3D" id="2.170.130.10">
    <property type="entry name" value="TonB-dependent receptor, plug domain"/>
    <property type="match status" value="1"/>
</dbReference>
<feature type="domain" description="TonB-dependent receptor plug" evidence="3">
    <location>
        <begin position="238"/>
        <end position="338"/>
    </location>
</feature>
<dbReference type="GO" id="GO:0009279">
    <property type="term" value="C:cell outer membrane"/>
    <property type="evidence" value="ECO:0007669"/>
    <property type="project" value="UniProtKB-SubCell"/>
</dbReference>
<dbReference type="GO" id="GO:0015344">
    <property type="term" value="F:siderophore uptake transmembrane transporter activity"/>
    <property type="evidence" value="ECO:0007669"/>
    <property type="project" value="TreeGrafter"/>
</dbReference>
<dbReference type="NCBIfam" id="TIGR04056">
    <property type="entry name" value="OMP_RagA_SusC"/>
    <property type="match status" value="1"/>
</dbReference>
<dbReference type="InterPro" id="IPR023996">
    <property type="entry name" value="TonB-dep_OMP_SusC/RagA"/>
</dbReference>
<accession>A0A494W2U0</accession>
<dbReference type="Proteomes" id="UP000270046">
    <property type="component" value="Chromosome"/>
</dbReference>
<evidence type="ECO:0000313" key="4">
    <source>
        <dbReference type="EMBL" id="AYL97835.1"/>
    </source>
</evidence>
<dbReference type="FunFam" id="2.60.40.1120:FF:000003">
    <property type="entry name" value="Outer membrane protein Omp121"/>
    <property type="match status" value="1"/>
</dbReference>
<dbReference type="InterPro" id="IPR039426">
    <property type="entry name" value="TonB-dep_rcpt-like"/>
</dbReference>
<dbReference type="PANTHER" id="PTHR30069:SF29">
    <property type="entry name" value="HEMOGLOBIN AND HEMOGLOBIN-HAPTOGLOBIN-BINDING PROTEIN 1-RELATED"/>
    <property type="match status" value="1"/>
</dbReference>
<dbReference type="EMBL" id="CP032869">
    <property type="protein sequence ID" value="AYL97835.1"/>
    <property type="molecule type" value="Genomic_DNA"/>
</dbReference>
<comment type="subcellular location">
    <subcellularLocation>
        <location evidence="2">Cell outer membrane</location>
        <topology evidence="2">Multi-pass membrane protein</topology>
    </subcellularLocation>
</comment>
<evidence type="ECO:0000256" key="1">
    <source>
        <dbReference type="ARBA" id="ARBA00022729"/>
    </source>
</evidence>
<name>A0A494W2U0_9SPHI</name>
<dbReference type="InterPro" id="IPR037066">
    <property type="entry name" value="Plug_dom_sf"/>
</dbReference>
<dbReference type="InterPro" id="IPR012910">
    <property type="entry name" value="Plug_dom"/>
</dbReference>
<dbReference type="NCBIfam" id="TIGR04057">
    <property type="entry name" value="SusC_RagA_signa"/>
    <property type="match status" value="1"/>
</dbReference>
<dbReference type="InterPro" id="IPR023997">
    <property type="entry name" value="TonB-dep_OMP_SusC/RagA_CS"/>
</dbReference>
<evidence type="ECO:0000259" key="3">
    <source>
        <dbReference type="Pfam" id="PF07715"/>
    </source>
</evidence>
<keyword evidence="2" id="KW-1134">Transmembrane beta strand</keyword>
<dbReference type="SUPFAM" id="SSF49464">
    <property type="entry name" value="Carboxypeptidase regulatory domain-like"/>
    <property type="match status" value="1"/>
</dbReference>
<proteinExistence type="inferred from homology"/>
<dbReference type="GO" id="GO:0044718">
    <property type="term" value="P:siderophore transmembrane transport"/>
    <property type="evidence" value="ECO:0007669"/>
    <property type="project" value="TreeGrafter"/>
</dbReference>
<dbReference type="Pfam" id="PF07715">
    <property type="entry name" value="Plug"/>
    <property type="match status" value="1"/>
</dbReference>
<evidence type="ECO:0000256" key="2">
    <source>
        <dbReference type="PROSITE-ProRule" id="PRU01360"/>
    </source>
</evidence>
<gene>
    <name evidence="4" type="ORF">HYN43_022175</name>
</gene>